<dbReference type="Proteomes" id="UP000006727">
    <property type="component" value="Chromosome 15"/>
</dbReference>
<accession>A0A2K1JDI3</accession>
<evidence type="ECO:0000313" key="2">
    <source>
        <dbReference type="EnsemblPlants" id="PAC:32928354.CDS.1"/>
    </source>
</evidence>
<reference evidence="1 3" key="1">
    <citation type="journal article" date="2008" name="Science">
        <title>The Physcomitrella genome reveals evolutionary insights into the conquest of land by plants.</title>
        <authorList>
            <person name="Rensing S."/>
            <person name="Lang D."/>
            <person name="Zimmer A."/>
            <person name="Terry A."/>
            <person name="Salamov A."/>
            <person name="Shapiro H."/>
            <person name="Nishiyama T."/>
            <person name="Perroud P.-F."/>
            <person name="Lindquist E."/>
            <person name="Kamisugi Y."/>
            <person name="Tanahashi T."/>
            <person name="Sakakibara K."/>
            <person name="Fujita T."/>
            <person name="Oishi K."/>
            <person name="Shin-I T."/>
            <person name="Kuroki Y."/>
            <person name="Toyoda A."/>
            <person name="Suzuki Y."/>
            <person name="Hashimoto A."/>
            <person name="Yamaguchi K."/>
            <person name="Sugano A."/>
            <person name="Kohara Y."/>
            <person name="Fujiyama A."/>
            <person name="Anterola A."/>
            <person name="Aoki S."/>
            <person name="Ashton N."/>
            <person name="Barbazuk W.B."/>
            <person name="Barker E."/>
            <person name="Bennetzen J."/>
            <person name="Bezanilla M."/>
            <person name="Blankenship R."/>
            <person name="Cho S.H."/>
            <person name="Dutcher S."/>
            <person name="Estelle M."/>
            <person name="Fawcett J.A."/>
            <person name="Gundlach H."/>
            <person name="Hanada K."/>
            <person name="Heyl A."/>
            <person name="Hicks K.A."/>
            <person name="Hugh J."/>
            <person name="Lohr M."/>
            <person name="Mayer K."/>
            <person name="Melkozernov A."/>
            <person name="Murata T."/>
            <person name="Nelson D."/>
            <person name="Pils B."/>
            <person name="Prigge M."/>
            <person name="Reiss B."/>
            <person name="Renner T."/>
            <person name="Rombauts S."/>
            <person name="Rushton P."/>
            <person name="Sanderfoot A."/>
            <person name="Schween G."/>
            <person name="Shiu S.-H."/>
            <person name="Stueber K."/>
            <person name="Theodoulou F.L."/>
            <person name="Tu H."/>
            <person name="Van de Peer Y."/>
            <person name="Verrier P.J."/>
            <person name="Waters E."/>
            <person name="Wood A."/>
            <person name="Yang L."/>
            <person name="Cove D."/>
            <person name="Cuming A."/>
            <person name="Hasebe M."/>
            <person name="Lucas S."/>
            <person name="Mishler D.B."/>
            <person name="Reski R."/>
            <person name="Grigoriev I."/>
            <person name="Quatrano R.S."/>
            <person name="Boore J.L."/>
        </authorList>
    </citation>
    <scope>NUCLEOTIDE SEQUENCE [LARGE SCALE GENOMIC DNA]</scope>
    <source>
        <strain evidence="2 3">cv. Gransden 2004</strain>
    </source>
</reference>
<dbReference type="EnsemblPlants" id="Pp3c15_17290V3.3">
    <property type="protein sequence ID" value="PAC:32928356.CDS.1"/>
    <property type="gene ID" value="Pp3c15_17290"/>
</dbReference>
<keyword evidence="3" id="KW-1185">Reference proteome</keyword>
<reference evidence="1 3" key="2">
    <citation type="journal article" date="2018" name="Plant J.">
        <title>The Physcomitrella patens chromosome-scale assembly reveals moss genome structure and evolution.</title>
        <authorList>
            <person name="Lang D."/>
            <person name="Ullrich K.K."/>
            <person name="Murat F."/>
            <person name="Fuchs J."/>
            <person name="Jenkins J."/>
            <person name="Haas F.B."/>
            <person name="Piednoel M."/>
            <person name="Gundlach H."/>
            <person name="Van Bel M."/>
            <person name="Meyberg R."/>
            <person name="Vives C."/>
            <person name="Morata J."/>
            <person name="Symeonidi A."/>
            <person name="Hiss M."/>
            <person name="Muchero W."/>
            <person name="Kamisugi Y."/>
            <person name="Saleh O."/>
            <person name="Blanc G."/>
            <person name="Decker E.L."/>
            <person name="van Gessel N."/>
            <person name="Grimwood J."/>
            <person name="Hayes R.D."/>
            <person name="Graham S.W."/>
            <person name="Gunter L.E."/>
            <person name="McDaniel S.F."/>
            <person name="Hoernstein S.N.W."/>
            <person name="Larsson A."/>
            <person name="Li F.W."/>
            <person name="Perroud P.F."/>
            <person name="Phillips J."/>
            <person name="Ranjan P."/>
            <person name="Rokshar D.S."/>
            <person name="Rothfels C.J."/>
            <person name="Schneider L."/>
            <person name="Shu S."/>
            <person name="Stevenson D.W."/>
            <person name="Thummler F."/>
            <person name="Tillich M."/>
            <person name="Villarreal Aguilar J.C."/>
            <person name="Widiez T."/>
            <person name="Wong G.K."/>
            <person name="Wymore A."/>
            <person name="Zhang Y."/>
            <person name="Zimmer A.D."/>
            <person name="Quatrano R.S."/>
            <person name="Mayer K.F.X."/>
            <person name="Goodstein D."/>
            <person name="Casacuberta J.M."/>
            <person name="Vandepoele K."/>
            <person name="Reski R."/>
            <person name="Cuming A.C."/>
            <person name="Tuskan G.A."/>
            <person name="Maumus F."/>
            <person name="Salse J."/>
            <person name="Schmutz J."/>
            <person name="Rensing S.A."/>
        </authorList>
    </citation>
    <scope>NUCLEOTIDE SEQUENCE [LARGE SCALE GENOMIC DNA]</scope>
    <source>
        <strain evidence="2 3">cv. Gransden 2004</strain>
    </source>
</reference>
<name>A0A2K1JDI3_PHYPA</name>
<protein>
    <submittedName>
        <fullName evidence="1 2">Uncharacterized protein</fullName>
    </submittedName>
</protein>
<dbReference type="Gramene" id="Pp3c15_17290V3.3">
    <property type="protein sequence ID" value="PAC:32928356.CDS.1"/>
    <property type="gene ID" value="Pp3c15_17290"/>
</dbReference>
<evidence type="ECO:0000313" key="3">
    <source>
        <dbReference type="Proteomes" id="UP000006727"/>
    </source>
</evidence>
<evidence type="ECO:0000313" key="1">
    <source>
        <dbReference type="EMBL" id="PNR39579.1"/>
    </source>
</evidence>
<dbReference type="InParanoid" id="A0A2K1JDI3"/>
<dbReference type="EnsemblPlants" id="Pp3c15_17290V3.1">
    <property type="protein sequence ID" value="PAC:32928354.CDS.1"/>
    <property type="gene ID" value="Pp3c15_17290"/>
</dbReference>
<sequence>MESSISFFFRRQFATHFPRSGIPLKSLQSLQSESGTSVADVPKSTSAGEAPLAKQAISRVDSDLEWFIAFCNIWE</sequence>
<reference evidence="2" key="3">
    <citation type="submission" date="2020-12" db="UniProtKB">
        <authorList>
            <consortium name="EnsemblPlants"/>
        </authorList>
    </citation>
    <scope>IDENTIFICATION</scope>
</reference>
<dbReference type="Gramene" id="Pp3c15_17290V3.2">
    <property type="protein sequence ID" value="PAC:32928355.CDS.1"/>
    <property type="gene ID" value="Pp3c15_17290"/>
</dbReference>
<dbReference type="EnsemblPlants" id="Pp3c15_17290V3.2">
    <property type="protein sequence ID" value="PAC:32928355.CDS.1"/>
    <property type="gene ID" value="Pp3c15_17290"/>
</dbReference>
<proteinExistence type="predicted"/>
<organism evidence="1">
    <name type="scientific">Physcomitrium patens</name>
    <name type="common">Spreading-leaved earth moss</name>
    <name type="synonym">Physcomitrella patens</name>
    <dbReference type="NCBI Taxonomy" id="3218"/>
    <lineage>
        <taxon>Eukaryota</taxon>
        <taxon>Viridiplantae</taxon>
        <taxon>Streptophyta</taxon>
        <taxon>Embryophyta</taxon>
        <taxon>Bryophyta</taxon>
        <taxon>Bryophytina</taxon>
        <taxon>Bryopsida</taxon>
        <taxon>Funariidae</taxon>
        <taxon>Funariales</taxon>
        <taxon>Funariaceae</taxon>
        <taxon>Physcomitrium</taxon>
    </lineage>
</organism>
<dbReference type="Gramene" id="Pp3c15_17290V3.4">
    <property type="protein sequence ID" value="PAC:32928357.CDS.1"/>
    <property type="gene ID" value="Pp3c15_17290"/>
</dbReference>
<dbReference type="EMBL" id="ABEU02000015">
    <property type="protein sequence ID" value="PNR39579.1"/>
    <property type="molecule type" value="Genomic_DNA"/>
</dbReference>
<dbReference type="Gramene" id="Pp3c15_17290V3.1">
    <property type="protein sequence ID" value="PAC:32928354.CDS.1"/>
    <property type="gene ID" value="Pp3c15_17290"/>
</dbReference>
<dbReference type="EnsemblPlants" id="Pp3c15_17290V3.4">
    <property type="protein sequence ID" value="PAC:32928357.CDS.1"/>
    <property type="gene ID" value="Pp3c15_17290"/>
</dbReference>
<dbReference type="AlphaFoldDB" id="A0A2K1JDI3"/>
<gene>
    <name evidence="1" type="ORF">PHYPA_019858</name>
</gene>